<dbReference type="PATRIC" id="fig|2702.101.peg.578"/>
<dbReference type="Proteomes" id="UP000070505">
    <property type="component" value="Unassembled WGS sequence"/>
</dbReference>
<dbReference type="EMBL" id="LSRC01000020">
    <property type="protein sequence ID" value="KXI17796.1"/>
    <property type="molecule type" value="Genomic_DNA"/>
</dbReference>
<comment type="caution">
    <text evidence="2">The sequence shown here is derived from an EMBL/GenBank/DDBJ whole genome shotgun (WGS) entry which is preliminary data.</text>
</comment>
<evidence type="ECO:0000313" key="2">
    <source>
        <dbReference type="EMBL" id="KXI17796.1"/>
    </source>
</evidence>
<reference evidence="2 3" key="1">
    <citation type="submission" date="2016-02" db="EMBL/GenBank/DDBJ databases">
        <authorList>
            <person name="Wen L."/>
            <person name="He K."/>
            <person name="Yang H."/>
        </authorList>
    </citation>
    <scope>NUCLEOTIDE SEQUENCE [LARGE SCALE GENOMIC DNA]</scope>
    <source>
        <strain evidence="2 3">CMW7778B</strain>
    </source>
</reference>
<dbReference type="Gene3D" id="1.20.120.1870">
    <property type="entry name" value="Fic/DOC protein, Fido domain"/>
    <property type="match status" value="1"/>
</dbReference>
<dbReference type="InterPro" id="IPR003812">
    <property type="entry name" value="Fido"/>
</dbReference>
<evidence type="ECO:0000259" key="1">
    <source>
        <dbReference type="PROSITE" id="PS51459"/>
    </source>
</evidence>
<organism evidence="2 3">
    <name type="scientific">Gardnerella vaginalis</name>
    <dbReference type="NCBI Taxonomy" id="2702"/>
    <lineage>
        <taxon>Bacteria</taxon>
        <taxon>Bacillati</taxon>
        <taxon>Actinomycetota</taxon>
        <taxon>Actinomycetes</taxon>
        <taxon>Bifidobacteriales</taxon>
        <taxon>Bifidobacteriaceae</taxon>
        <taxon>Gardnerella</taxon>
    </lineage>
</organism>
<dbReference type="InterPro" id="IPR053737">
    <property type="entry name" value="Type_II_TA_Toxin"/>
</dbReference>
<dbReference type="PROSITE" id="PS51459">
    <property type="entry name" value="FIDO"/>
    <property type="match status" value="1"/>
</dbReference>
<accession>A0A135Z803</accession>
<gene>
    <name evidence="2" type="ORF">HMPREF3230_00595</name>
</gene>
<dbReference type="Pfam" id="PF02661">
    <property type="entry name" value="Fic"/>
    <property type="match status" value="1"/>
</dbReference>
<feature type="domain" description="Fido" evidence="1">
    <location>
        <begin position="16"/>
        <end position="147"/>
    </location>
</feature>
<evidence type="ECO:0000313" key="3">
    <source>
        <dbReference type="Proteomes" id="UP000070505"/>
    </source>
</evidence>
<dbReference type="RefSeq" id="WP_075523448.1">
    <property type="nucleotide sequence ID" value="NZ_KQ961857.1"/>
</dbReference>
<dbReference type="SUPFAM" id="SSF140931">
    <property type="entry name" value="Fic-like"/>
    <property type="match status" value="1"/>
</dbReference>
<dbReference type="InterPro" id="IPR006440">
    <property type="entry name" value="Doc"/>
</dbReference>
<dbReference type="GO" id="GO:0016301">
    <property type="term" value="F:kinase activity"/>
    <property type="evidence" value="ECO:0007669"/>
    <property type="project" value="InterPro"/>
</dbReference>
<dbReference type="PANTHER" id="PTHR39426">
    <property type="entry name" value="HOMOLOGY TO DEATH-ON-CURING PROTEIN OF PHAGE P1"/>
    <property type="match status" value="1"/>
</dbReference>
<sequence length="158" mass="17832">MSQYDALVWDEEQIIAFAGIVCSIQREIVDTSQGLATVKQEVQGSVENVLYSSFAIIFDRPPADRNNYTDIFDQIADFATHLAKDHIFPDANKRTTVLTCVALLRNNGIILDIEDSVNPFDNALYKWIQNIVEGKIARASLAEQLRSHAHLLSNEFNY</sequence>
<dbReference type="AlphaFoldDB" id="A0A135Z803"/>
<dbReference type="PANTHER" id="PTHR39426:SF1">
    <property type="entry name" value="HOMOLOGY TO DEATH-ON-CURING PROTEIN OF PHAGE P1"/>
    <property type="match status" value="1"/>
</dbReference>
<dbReference type="InterPro" id="IPR036597">
    <property type="entry name" value="Fido-like_dom_sf"/>
</dbReference>
<name>A0A135Z803_GARVA</name>
<protein>
    <submittedName>
        <fullName evidence="2">Prophage maintenance system killer protein</fullName>
    </submittedName>
</protein>
<proteinExistence type="predicted"/>